<evidence type="ECO:0000313" key="1">
    <source>
        <dbReference type="EMBL" id="MDC7784828.1"/>
    </source>
</evidence>
<evidence type="ECO:0000313" key="2">
    <source>
        <dbReference type="Proteomes" id="UP001165652"/>
    </source>
</evidence>
<dbReference type="EMBL" id="JAQQLI010000003">
    <property type="protein sequence ID" value="MDC7784828.1"/>
    <property type="molecule type" value="Genomic_DNA"/>
</dbReference>
<sequence>MTNEDVISLVRAKAEAALSHVVLSKAEVTAVLTALDNAVADRADAHAAVLDISRAVMAAPFRPAEGETEDCPECCGTGRFMGRFGGPGWPDCPACGGAGRTWK</sequence>
<keyword evidence="2" id="KW-1185">Reference proteome</keyword>
<accession>A0ABT5J597</accession>
<reference evidence="1" key="2">
    <citation type="submission" date="2023-02" db="EMBL/GenBank/DDBJ databases">
        <authorList>
            <person name="Rayyan A."/>
            <person name="Meyer T."/>
            <person name="Kyndt J.A."/>
        </authorList>
    </citation>
    <scope>NUCLEOTIDE SEQUENCE</scope>
    <source>
        <strain evidence="1">DSM 9987</strain>
    </source>
</reference>
<name>A0ABT5J597_RHOTP</name>
<dbReference type="RefSeq" id="WP_272775674.1">
    <property type="nucleotide sequence ID" value="NZ_JAQQLI010000003.1"/>
</dbReference>
<proteinExistence type="predicted"/>
<protein>
    <submittedName>
        <fullName evidence="1">Uncharacterized protein</fullName>
    </submittedName>
</protein>
<gene>
    <name evidence="1" type="ORF">PQJ73_03950</name>
</gene>
<comment type="caution">
    <text evidence="1">The sequence shown here is derived from an EMBL/GenBank/DDBJ whole genome shotgun (WGS) entry which is preliminary data.</text>
</comment>
<dbReference type="Proteomes" id="UP001165652">
    <property type="component" value="Unassembled WGS sequence"/>
</dbReference>
<reference evidence="1" key="1">
    <citation type="journal article" date="2023" name="Microbiol Resour">
        <title>Genome Sequences of Rhodoplanes serenus and Two Thermotolerant Strains, Rhodoplanes tepidamans and 'Rhodoplanes cryptolactis,' Further Refine the Genus.</title>
        <authorList>
            <person name="Rayyan A.A."/>
            <person name="Kyndt J.A."/>
        </authorList>
    </citation>
    <scope>NUCLEOTIDE SEQUENCE</scope>
    <source>
        <strain evidence="1">DSM 9987</strain>
    </source>
</reference>
<organism evidence="1 2">
    <name type="scientific">Rhodoplanes tepidamans</name>
    <name type="common">Rhodoplanes cryptolactis</name>
    <dbReference type="NCBI Taxonomy" id="200616"/>
    <lineage>
        <taxon>Bacteria</taxon>
        <taxon>Pseudomonadati</taxon>
        <taxon>Pseudomonadota</taxon>
        <taxon>Alphaproteobacteria</taxon>
        <taxon>Hyphomicrobiales</taxon>
        <taxon>Nitrobacteraceae</taxon>
        <taxon>Rhodoplanes</taxon>
    </lineage>
</organism>